<keyword evidence="3 8" id="KW-0812">Transmembrane</keyword>
<dbReference type="PANTHER" id="PTHR15301:SF3">
    <property type="entry name" value="PROTEIN NSG1-RELATED"/>
    <property type="match status" value="1"/>
</dbReference>
<dbReference type="OrthoDB" id="205546at2759"/>
<keyword evidence="4" id="KW-0256">Endoplasmic reticulum</keyword>
<dbReference type="Pfam" id="PF07281">
    <property type="entry name" value="INSIG"/>
    <property type="match status" value="1"/>
</dbReference>
<dbReference type="EMBL" id="NDIQ01000022">
    <property type="protein sequence ID" value="PRT55783.1"/>
    <property type="molecule type" value="Genomic_DNA"/>
</dbReference>
<gene>
    <name evidence="9" type="ORF">B9G98_03403</name>
</gene>
<evidence type="ECO:0000256" key="6">
    <source>
        <dbReference type="ARBA" id="ARBA00023136"/>
    </source>
</evidence>
<evidence type="ECO:0000256" key="3">
    <source>
        <dbReference type="ARBA" id="ARBA00022692"/>
    </source>
</evidence>
<dbReference type="AlphaFoldDB" id="A0A2T0FLB2"/>
<comment type="similarity">
    <text evidence="2">Belongs to the INSIG family.</text>
</comment>
<dbReference type="RefSeq" id="XP_024665728.1">
    <property type="nucleotide sequence ID" value="XM_024809960.1"/>
</dbReference>
<dbReference type="Proteomes" id="UP000238350">
    <property type="component" value="Unassembled WGS sequence"/>
</dbReference>
<keyword evidence="6 8" id="KW-0472">Membrane</keyword>
<evidence type="ECO:0000313" key="9">
    <source>
        <dbReference type="EMBL" id="PRT55783.1"/>
    </source>
</evidence>
<feature type="compositionally biased region" description="Basic residues" evidence="7">
    <location>
        <begin position="52"/>
        <end position="61"/>
    </location>
</feature>
<feature type="transmembrane region" description="Helical" evidence="8">
    <location>
        <begin position="122"/>
        <end position="141"/>
    </location>
</feature>
<comment type="subcellular location">
    <subcellularLocation>
        <location evidence="1">Endoplasmic reticulum membrane</location>
        <topology evidence="1">Multi-pass membrane protein</topology>
    </subcellularLocation>
</comment>
<evidence type="ECO:0000256" key="4">
    <source>
        <dbReference type="ARBA" id="ARBA00022824"/>
    </source>
</evidence>
<proteinExistence type="inferred from homology"/>
<feature type="region of interest" description="Disordered" evidence="7">
    <location>
        <begin position="34"/>
        <end position="72"/>
    </location>
</feature>
<protein>
    <submittedName>
        <fullName evidence="9">INSIG family protein</fullName>
    </submittedName>
</protein>
<dbReference type="PANTHER" id="PTHR15301">
    <property type="entry name" value="INSULIN-INDUCED GENE 1"/>
    <property type="match status" value="1"/>
</dbReference>
<feature type="transmembrane region" description="Helical" evidence="8">
    <location>
        <begin position="85"/>
        <end position="102"/>
    </location>
</feature>
<name>A0A2T0FLB2_9ASCO</name>
<organism evidence="9 10">
    <name type="scientific">Wickerhamiella sorbophila</name>
    <dbReference type="NCBI Taxonomy" id="45607"/>
    <lineage>
        <taxon>Eukaryota</taxon>
        <taxon>Fungi</taxon>
        <taxon>Dikarya</taxon>
        <taxon>Ascomycota</taxon>
        <taxon>Saccharomycotina</taxon>
        <taxon>Dipodascomycetes</taxon>
        <taxon>Dipodascales</taxon>
        <taxon>Trichomonascaceae</taxon>
        <taxon>Wickerhamiella</taxon>
    </lineage>
</organism>
<evidence type="ECO:0000256" key="1">
    <source>
        <dbReference type="ARBA" id="ARBA00004477"/>
    </source>
</evidence>
<feature type="transmembrane region" description="Helical" evidence="8">
    <location>
        <begin position="184"/>
        <end position="200"/>
    </location>
</feature>
<feature type="transmembrane region" description="Helical" evidence="8">
    <location>
        <begin position="240"/>
        <end position="258"/>
    </location>
</feature>
<dbReference type="InterPro" id="IPR025929">
    <property type="entry name" value="INSIG_fam"/>
</dbReference>
<dbReference type="GeneID" id="36517151"/>
<evidence type="ECO:0000313" key="10">
    <source>
        <dbReference type="Proteomes" id="UP000238350"/>
    </source>
</evidence>
<evidence type="ECO:0000256" key="7">
    <source>
        <dbReference type="SAM" id="MobiDB-lite"/>
    </source>
</evidence>
<feature type="transmembrane region" description="Helical" evidence="8">
    <location>
        <begin position="207"/>
        <end position="225"/>
    </location>
</feature>
<evidence type="ECO:0000256" key="2">
    <source>
        <dbReference type="ARBA" id="ARBA00007475"/>
    </source>
</evidence>
<evidence type="ECO:0000256" key="8">
    <source>
        <dbReference type="SAM" id="Phobius"/>
    </source>
</evidence>
<dbReference type="GO" id="GO:0016126">
    <property type="term" value="P:sterol biosynthetic process"/>
    <property type="evidence" value="ECO:0007669"/>
    <property type="project" value="TreeGrafter"/>
</dbReference>
<keyword evidence="10" id="KW-1185">Reference proteome</keyword>
<accession>A0A2T0FLB2</accession>
<sequence>MSEAVNKDADFHSSSALQNVFGSRVSLAELNGDITSRMNSRAPSPKPESWSAHRRTHRAKTRSMSMSRPGSHHFPHPGSLSFVQILSRAVVLFALGAAYGWYHTTQIPMAVPLAIPLQVNGRLLSVAGLSAIILGLVLPVVDYIMPVAFRSQSKGAKAGKDWLSIVRALGAFLGMMYAVSKLQIATIFWCLASPFLWFVLDGSPNGLIAATGTAVGGPLLMYLTFPESFTAMPGRDITQVLWWLAASYFSASIFFGNLGRRLFPLPIVAGP</sequence>
<keyword evidence="5 8" id="KW-1133">Transmembrane helix</keyword>
<dbReference type="GO" id="GO:0005789">
    <property type="term" value="C:endoplasmic reticulum membrane"/>
    <property type="evidence" value="ECO:0007669"/>
    <property type="project" value="UniProtKB-SubCell"/>
</dbReference>
<comment type="caution">
    <text evidence="9">The sequence shown here is derived from an EMBL/GenBank/DDBJ whole genome shotgun (WGS) entry which is preliminary data.</text>
</comment>
<dbReference type="STRING" id="45607.A0A2T0FLB2"/>
<reference evidence="9 10" key="1">
    <citation type="submission" date="2017-04" db="EMBL/GenBank/DDBJ databases">
        <title>Genome sequencing of [Candida] sorbophila.</title>
        <authorList>
            <person name="Ahn J.O."/>
        </authorList>
    </citation>
    <scope>NUCLEOTIDE SEQUENCE [LARGE SCALE GENOMIC DNA]</scope>
    <source>
        <strain evidence="9 10">DS02</strain>
    </source>
</reference>
<evidence type="ECO:0000256" key="5">
    <source>
        <dbReference type="ARBA" id="ARBA00022989"/>
    </source>
</evidence>